<reference evidence="2" key="4">
    <citation type="submission" date="2019-03" db="UniProtKB">
        <authorList>
            <consortium name="EnsemblPlants"/>
        </authorList>
    </citation>
    <scope>IDENTIFICATION</scope>
</reference>
<organism evidence="2 3">
    <name type="scientific">Aegilops tauschii subsp. strangulata</name>
    <name type="common">Goatgrass</name>
    <dbReference type="NCBI Taxonomy" id="200361"/>
    <lineage>
        <taxon>Eukaryota</taxon>
        <taxon>Viridiplantae</taxon>
        <taxon>Streptophyta</taxon>
        <taxon>Embryophyta</taxon>
        <taxon>Tracheophyta</taxon>
        <taxon>Spermatophyta</taxon>
        <taxon>Magnoliopsida</taxon>
        <taxon>Liliopsida</taxon>
        <taxon>Poales</taxon>
        <taxon>Poaceae</taxon>
        <taxon>BOP clade</taxon>
        <taxon>Pooideae</taxon>
        <taxon>Triticodae</taxon>
        <taxon>Triticeae</taxon>
        <taxon>Triticinae</taxon>
        <taxon>Aegilops</taxon>
    </lineage>
</organism>
<feature type="region of interest" description="Disordered" evidence="1">
    <location>
        <begin position="1"/>
        <end position="22"/>
    </location>
</feature>
<reference evidence="2" key="5">
    <citation type="journal article" date="2021" name="G3 (Bethesda)">
        <title>Aegilops tauschii genome assembly Aet v5.0 features greater sequence contiguity and improved annotation.</title>
        <authorList>
            <person name="Wang L."/>
            <person name="Zhu T."/>
            <person name="Rodriguez J.C."/>
            <person name="Deal K.R."/>
            <person name="Dubcovsky J."/>
            <person name="McGuire P.E."/>
            <person name="Lux T."/>
            <person name="Spannagl M."/>
            <person name="Mayer K.F.X."/>
            <person name="Baldrich P."/>
            <person name="Meyers B.C."/>
            <person name="Huo N."/>
            <person name="Gu Y.Q."/>
            <person name="Zhou H."/>
            <person name="Devos K.M."/>
            <person name="Bennetzen J.L."/>
            <person name="Unver T."/>
            <person name="Budak H."/>
            <person name="Gulick P.J."/>
            <person name="Galiba G."/>
            <person name="Kalapos B."/>
            <person name="Nelson D.R."/>
            <person name="Li P."/>
            <person name="You F.M."/>
            <person name="Luo M.C."/>
            <person name="Dvorak J."/>
        </authorList>
    </citation>
    <scope>NUCLEOTIDE SEQUENCE [LARGE SCALE GENOMIC DNA]</scope>
    <source>
        <strain evidence="2">cv. AL8/78</strain>
    </source>
</reference>
<dbReference type="EnsemblPlants" id="AET1Gv20590100.13">
    <property type="protein sequence ID" value="AET1Gv20590100.13"/>
    <property type="gene ID" value="AET1Gv20590100"/>
</dbReference>
<reference evidence="2" key="3">
    <citation type="journal article" date="2017" name="Nature">
        <title>Genome sequence of the progenitor of the wheat D genome Aegilops tauschii.</title>
        <authorList>
            <person name="Luo M.C."/>
            <person name="Gu Y.Q."/>
            <person name="Puiu D."/>
            <person name="Wang H."/>
            <person name="Twardziok S.O."/>
            <person name="Deal K.R."/>
            <person name="Huo N."/>
            <person name="Zhu T."/>
            <person name="Wang L."/>
            <person name="Wang Y."/>
            <person name="McGuire P.E."/>
            <person name="Liu S."/>
            <person name="Long H."/>
            <person name="Ramasamy R.K."/>
            <person name="Rodriguez J.C."/>
            <person name="Van S.L."/>
            <person name="Yuan L."/>
            <person name="Wang Z."/>
            <person name="Xia Z."/>
            <person name="Xiao L."/>
            <person name="Anderson O.D."/>
            <person name="Ouyang S."/>
            <person name="Liang Y."/>
            <person name="Zimin A.V."/>
            <person name="Pertea G."/>
            <person name="Qi P."/>
            <person name="Bennetzen J.L."/>
            <person name="Dai X."/>
            <person name="Dawson M.W."/>
            <person name="Muller H.G."/>
            <person name="Kugler K."/>
            <person name="Rivarola-Duarte L."/>
            <person name="Spannagl M."/>
            <person name="Mayer K.F.X."/>
            <person name="Lu F.H."/>
            <person name="Bevan M.W."/>
            <person name="Leroy P."/>
            <person name="Li P."/>
            <person name="You F.M."/>
            <person name="Sun Q."/>
            <person name="Liu Z."/>
            <person name="Lyons E."/>
            <person name="Wicker T."/>
            <person name="Salzberg S.L."/>
            <person name="Devos K.M."/>
            <person name="Dvorak J."/>
        </authorList>
    </citation>
    <scope>NUCLEOTIDE SEQUENCE [LARGE SCALE GENOMIC DNA]</scope>
    <source>
        <strain evidence="2">cv. AL8/78</strain>
    </source>
</reference>
<dbReference type="AlphaFoldDB" id="A0A452Z0J4"/>
<evidence type="ECO:0000313" key="2">
    <source>
        <dbReference type="EnsemblPlants" id="AET1Gv20590100.13"/>
    </source>
</evidence>
<sequence length="79" mass="9107">MPHPSPTPHTTGNRSLRPDPFLLRLGTTMAPPHIVNSSRRARPQGILGRRWKGFLMMRIDLSYPVIYLYKDFTDSVEDE</sequence>
<dbReference type="Proteomes" id="UP000015105">
    <property type="component" value="Chromosome 1D"/>
</dbReference>
<accession>A0A452Z0J4</accession>
<name>A0A452Z0J4_AEGTS</name>
<evidence type="ECO:0000256" key="1">
    <source>
        <dbReference type="SAM" id="MobiDB-lite"/>
    </source>
</evidence>
<keyword evidence="3" id="KW-1185">Reference proteome</keyword>
<reference evidence="3" key="2">
    <citation type="journal article" date="2017" name="Nat. Plants">
        <title>The Aegilops tauschii genome reveals multiple impacts of transposons.</title>
        <authorList>
            <person name="Zhao G."/>
            <person name="Zou C."/>
            <person name="Li K."/>
            <person name="Wang K."/>
            <person name="Li T."/>
            <person name="Gao L."/>
            <person name="Zhang X."/>
            <person name="Wang H."/>
            <person name="Yang Z."/>
            <person name="Liu X."/>
            <person name="Jiang W."/>
            <person name="Mao L."/>
            <person name="Kong X."/>
            <person name="Jiao Y."/>
            <person name="Jia J."/>
        </authorList>
    </citation>
    <scope>NUCLEOTIDE SEQUENCE [LARGE SCALE GENOMIC DNA]</scope>
    <source>
        <strain evidence="3">cv. AL8/78</strain>
    </source>
</reference>
<proteinExistence type="predicted"/>
<protein>
    <submittedName>
        <fullName evidence="2">Uncharacterized protein</fullName>
    </submittedName>
</protein>
<dbReference type="Gramene" id="AET1Gv20590100.13">
    <property type="protein sequence ID" value="AET1Gv20590100.13"/>
    <property type="gene ID" value="AET1Gv20590100"/>
</dbReference>
<evidence type="ECO:0000313" key="3">
    <source>
        <dbReference type="Proteomes" id="UP000015105"/>
    </source>
</evidence>
<reference evidence="3" key="1">
    <citation type="journal article" date="2014" name="Science">
        <title>Ancient hybridizations among the ancestral genomes of bread wheat.</title>
        <authorList>
            <consortium name="International Wheat Genome Sequencing Consortium,"/>
            <person name="Marcussen T."/>
            <person name="Sandve S.R."/>
            <person name="Heier L."/>
            <person name="Spannagl M."/>
            <person name="Pfeifer M."/>
            <person name="Jakobsen K.S."/>
            <person name="Wulff B.B."/>
            <person name="Steuernagel B."/>
            <person name="Mayer K.F."/>
            <person name="Olsen O.A."/>
        </authorList>
    </citation>
    <scope>NUCLEOTIDE SEQUENCE [LARGE SCALE GENOMIC DNA]</scope>
    <source>
        <strain evidence="3">cv. AL8/78</strain>
    </source>
</reference>